<dbReference type="AlphaFoldDB" id="A0A978UGI7"/>
<dbReference type="EMBL" id="JAEACU010000011">
    <property type="protein sequence ID" value="KAH7513918.1"/>
    <property type="molecule type" value="Genomic_DNA"/>
</dbReference>
<evidence type="ECO:0000259" key="2">
    <source>
        <dbReference type="PROSITE" id="PS52045"/>
    </source>
</evidence>
<dbReference type="PROSITE" id="PS52045">
    <property type="entry name" value="NEPROSIN_PEP_CD"/>
    <property type="match status" value="1"/>
</dbReference>
<organism evidence="3 4">
    <name type="scientific">Ziziphus jujuba var. spinosa</name>
    <dbReference type="NCBI Taxonomy" id="714518"/>
    <lineage>
        <taxon>Eukaryota</taxon>
        <taxon>Viridiplantae</taxon>
        <taxon>Streptophyta</taxon>
        <taxon>Embryophyta</taxon>
        <taxon>Tracheophyta</taxon>
        <taxon>Spermatophyta</taxon>
        <taxon>Magnoliopsida</taxon>
        <taxon>eudicotyledons</taxon>
        <taxon>Gunneridae</taxon>
        <taxon>Pentapetalae</taxon>
        <taxon>rosids</taxon>
        <taxon>fabids</taxon>
        <taxon>Rosales</taxon>
        <taxon>Rhamnaceae</taxon>
        <taxon>Paliureae</taxon>
        <taxon>Ziziphus</taxon>
    </lineage>
</organism>
<proteinExistence type="predicted"/>
<evidence type="ECO:0000256" key="1">
    <source>
        <dbReference type="SAM" id="SignalP"/>
    </source>
</evidence>
<evidence type="ECO:0000313" key="3">
    <source>
        <dbReference type="EMBL" id="KAH7513918.1"/>
    </source>
</evidence>
<dbReference type="InterPro" id="IPR004314">
    <property type="entry name" value="Neprosin"/>
</dbReference>
<reference evidence="3" key="1">
    <citation type="journal article" date="2021" name="Front. Plant Sci.">
        <title>Chromosome-Scale Genome Assembly for Chinese Sour Jujube and Insights Into Its Genome Evolution and Domestication Signature.</title>
        <authorList>
            <person name="Shen L.-Y."/>
            <person name="Luo H."/>
            <person name="Wang X.-L."/>
            <person name="Wang X.-M."/>
            <person name="Qiu X.-J."/>
            <person name="Liu H."/>
            <person name="Zhou S.-S."/>
            <person name="Jia K.-H."/>
            <person name="Nie S."/>
            <person name="Bao Y.-T."/>
            <person name="Zhang R.-G."/>
            <person name="Yun Q.-Z."/>
            <person name="Chai Y.-H."/>
            <person name="Lu J.-Y."/>
            <person name="Li Y."/>
            <person name="Zhao S.-W."/>
            <person name="Mao J.-F."/>
            <person name="Jia S.-G."/>
            <person name="Mao Y.-M."/>
        </authorList>
    </citation>
    <scope>NUCLEOTIDE SEQUENCE</scope>
    <source>
        <strain evidence="3">AT0</strain>
        <tissue evidence="3">Leaf</tissue>
    </source>
</reference>
<sequence length="254" mass="28582">MQTALDFKKIIIFIMLATICVIRGAETVEEWEKLSKEEELELDRQLKLINKPAIKSFQNPGVKVNQFSIASMSIANGRKEQMNKLGGKLINIYIQMGADFIPIGLSKIHLGLNLHPVSVYNGPQFDIAASIHQDYGTKNWLLMFFDEYVGYWPKEIISNMAGGGDHISWGGEVYSIITELSPAMGSGHFPPECWGKAAYVDEIQVIRNGPSEYKDPNKHSLKFYADATHCYDVKEGVNQDSHYILLGVLEIVHF</sequence>
<dbReference type="Pfam" id="PF03080">
    <property type="entry name" value="Neprosin"/>
    <property type="match status" value="1"/>
</dbReference>
<feature type="domain" description="Neprosin PEP catalytic" evidence="2">
    <location>
        <begin position="1"/>
        <end position="253"/>
    </location>
</feature>
<dbReference type="PANTHER" id="PTHR31589:SF235">
    <property type="entry name" value="PROTEIN, PUTATIVE (DUF239)-RELATED"/>
    <property type="match status" value="1"/>
</dbReference>
<dbReference type="InterPro" id="IPR053168">
    <property type="entry name" value="Glutamic_endopeptidase"/>
</dbReference>
<comment type="caution">
    <text evidence="3">The sequence shown here is derived from an EMBL/GenBank/DDBJ whole genome shotgun (WGS) entry which is preliminary data.</text>
</comment>
<dbReference type="Proteomes" id="UP000813462">
    <property type="component" value="Unassembled WGS sequence"/>
</dbReference>
<accession>A0A978UGI7</accession>
<protein>
    <recommendedName>
        <fullName evidence="2">Neprosin PEP catalytic domain-containing protein</fullName>
    </recommendedName>
</protein>
<feature type="signal peptide" evidence="1">
    <location>
        <begin position="1"/>
        <end position="27"/>
    </location>
</feature>
<dbReference type="PANTHER" id="PTHR31589">
    <property type="entry name" value="PROTEIN, PUTATIVE (DUF239)-RELATED-RELATED"/>
    <property type="match status" value="1"/>
</dbReference>
<evidence type="ECO:0000313" key="4">
    <source>
        <dbReference type="Proteomes" id="UP000813462"/>
    </source>
</evidence>
<keyword evidence="1" id="KW-0732">Signal</keyword>
<gene>
    <name evidence="3" type="ORF">FEM48_Zijuj11G0033800</name>
</gene>
<feature type="chain" id="PRO_5038090902" description="Neprosin PEP catalytic domain-containing protein" evidence="1">
    <location>
        <begin position="28"/>
        <end position="254"/>
    </location>
</feature>
<name>A0A978UGI7_ZIZJJ</name>